<evidence type="ECO:0000313" key="3">
    <source>
        <dbReference type="Proteomes" id="UP000292881"/>
    </source>
</evidence>
<reference evidence="2 3" key="1">
    <citation type="submission" date="2019-01" db="EMBL/GenBank/DDBJ databases">
        <authorList>
            <person name="Li J."/>
        </authorList>
    </citation>
    <scope>NUCLEOTIDE SEQUENCE [LARGE SCALE GENOMIC DNA]</scope>
    <source>
        <strain evidence="2 3">CGMCC 4.7180</strain>
    </source>
</reference>
<dbReference type="GO" id="GO:0016811">
    <property type="term" value="F:hydrolase activity, acting on carbon-nitrogen (but not peptide) bonds, in linear amides"/>
    <property type="evidence" value="ECO:0007669"/>
    <property type="project" value="InterPro"/>
</dbReference>
<name>A0A4Q2JEC3_9MICO</name>
<keyword evidence="3" id="KW-1185">Reference proteome</keyword>
<comment type="similarity">
    <text evidence="1">Belongs to the peptidase S45 family.</text>
</comment>
<dbReference type="EMBL" id="SDPL01000374">
    <property type="protein sequence ID" value="RXZ44729.1"/>
    <property type="molecule type" value="Genomic_DNA"/>
</dbReference>
<feature type="non-terminal residue" evidence="2">
    <location>
        <position position="235"/>
    </location>
</feature>
<dbReference type="InterPro" id="IPR002692">
    <property type="entry name" value="S45"/>
</dbReference>
<dbReference type="PANTHER" id="PTHR34218">
    <property type="entry name" value="PEPTIDASE S45 PENICILLIN AMIDASE"/>
    <property type="match status" value="1"/>
</dbReference>
<protein>
    <submittedName>
        <fullName evidence="2">Penicillin acylase family protein</fullName>
    </submittedName>
</protein>
<proteinExistence type="inferred from homology"/>
<dbReference type="SUPFAM" id="SSF56235">
    <property type="entry name" value="N-terminal nucleophile aminohydrolases (Ntn hydrolases)"/>
    <property type="match status" value="1"/>
</dbReference>
<dbReference type="InterPro" id="IPR023343">
    <property type="entry name" value="Penicillin_amidase_dom1"/>
</dbReference>
<dbReference type="PANTHER" id="PTHR34218:SF4">
    <property type="entry name" value="ACYL-HOMOSERINE LACTONE ACYLASE QUIP"/>
    <property type="match status" value="1"/>
</dbReference>
<dbReference type="InterPro" id="IPR029055">
    <property type="entry name" value="Ntn_hydrolases_N"/>
</dbReference>
<dbReference type="Gene3D" id="1.10.439.10">
    <property type="entry name" value="Penicillin Amidohydrolase, domain 1"/>
    <property type="match status" value="1"/>
</dbReference>
<accession>A0A4Q2JEC3</accession>
<dbReference type="Pfam" id="PF01804">
    <property type="entry name" value="Penicil_amidase"/>
    <property type="match status" value="1"/>
</dbReference>
<organism evidence="2 3">
    <name type="scientific">Agromyces binzhouensis</name>
    <dbReference type="NCBI Taxonomy" id="1817495"/>
    <lineage>
        <taxon>Bacteria</taxon>
        <taxon>Bacillati</taxon>
        <taxon>Actinomycetota</taxon>
        <taxon>Actinomycetes</taxon>
        <taxon>Micrococcales</taxon>
        <taxon>Microbacteriaceae</taxon>
        <taxon>Agromyces</taxon>
    </lineage>
</organism>
<dbReference type="GO" id="GO:0017000">
    <property type="term" value="P:antibiotic biosynthetic process"/>
    <property type="evidence" value="ECO:0007669"/>
    <property type="project" value="InterPro"/>
</dbReference>
<sequence>MLVLGVAAVGFGWWTVHRSFPVESGRISVAGLDGSVTVYRDDAGIPQLVAETDHDLLFAQGYVHAQDRFWEMDFRRHVTAGRVAELFGESQVATDAFIRTLDWRGVAEQEFEMLDDQSRALYEAYADGVNAYLAERSGVELSLEYGVLALQNPGYEPERWTPVDSIAWLKAMAWDLRSNLGDEIDRALLLASGLTPEQVAQLHPSFPWSAKPTIVGGPAPAAPAGLDVRAVDGGS</sequence>
<evidence type="ECO:0000313" key="2">
    <source>
        <dbReference type="EMBL" id="RXZ44729.1"/>
    </source>
</evidence>
<evidence type="ECO:0000256" key="1">
    <source>
        <dbReference type="ARBA" id="ARBA00006586"/>
    </source>
</evidence>
<dbReference type="Proteomes" id="UP000292881">
    <property type="component" value="Unassembled WGS sequence"/>
</dbReference>
<comment type="caution">
    <text evidence="2">The sequence shown here is derived from an EMBL/GenBank/DDBJ whole genome shotgun (WGS) entry which is preliminary data.</text>
</comment>
<gene>
    <name evidence="2" type="ORF">ESO86_14365</name>
</gene>
<dbReference type="AlphaFoldDB" id="A0A4Q2JEC3"/>